<dbReference type="InterPro" id="IPR019800">
    <property type="entry name" value="Glyco_hydro_3_AS"/>
</dbReference>
<keyword evidence="4" id="KW-0732">Signal</keyword>
<comment type="caution">
    <text evidence="9">The sequence shown here is derived from an EMBL/GenBank/DDBJ whole genome shotgun (WGS) entry which is preliminary data.</text>
</comment>
<organism evidence="9 10">
    <name type="scientific">Croceitalea dokdonensis DOKDO 023</name>
    <dbReference type="NCBI Taxonomy" id="1300341"/>
    <lineage>
        <taxon>Bacteria</taxon>
        <taxon>Pseudomonadati</taxon>
        <taxon>Bacteroidota</taxon>
        <taxon>Flavobacteriia</taxon>
        <taxon>Flavobacteriales</taxon>
        <taxon>Flavobacteriaceae</taxon>
        <taxon>Croceitalea</taxon>
    </lineage>
</organism>
<sequence length="729" mass="80592">MHAQSTYDAKIDALLAKMTLEEKIGQMNQYNGFYDATGPAPQGGNAALKYEHLKKGWVGSMLNVHGVGEVRKLQELVVNESRLGIPLLFGFDVIHGYKTLAPIPLAEAASWDLEAIRQSASIAATEAAAVGLNWTFAPMIDISRDARWGRVMEGAGEDPYLGAKIAIARIQGFQGNDLSAPNTIAATAKHFAAYGFAEAGKEYNTTEVGTNTLYNFVLPPFEAAVSANVSSVMNGFNLLNGVPVTASSFLQRDILKGKWNFNGFVISDWSSIGELVPHGYAKDLKEAAELGAEAGSDMDMESKAYIQHLKSLVEEGKVDEEIINEAVRRILKVKFELGLFDDPYRYCNLEREKELLYNKAHQQGVLDMAKKSIVLLKNQGKLLPLQKDQKNILVIGDLADDKNSPLGSWRLASDNDTAVSVLEGLDQYTKDYKFVQGPKYFNDDTDFLYHVKINSDDRSGMEEAIEAAKSAETIVLVVGEHGFMSGEGRSRTTIGLPGLQHELIRKIHAVNKNIILVMMNGRPLTIPWEAENLPAIIEAWQLGSQTGNAIAQVLFGDYNPSGKLPMTFPRSVGQIPIYYNHYSTARAKEEPIVFWTHYTDEKNEPLFPFGFGLSYANFAYSDVQIDAAKPENIKVSVVVTNTSDVAGEEVVQLYLNDPVSRIVRPVKELKGFEKITLGPKESKKVSFSLTHKELGYYNQDYRWVVEPGSFHLMIGSNSQEGVHASFILE</sequence>
<dbReference type="InterPro" id="IPR002772">
    <property type="entry name" value="Glyco_hydro_3_C"/>
</dbReference>
<evidence type="ECO:0000256" key="7">
    <source>
        <dbReference type="RuleBase" id="RU361161"/>
    </source>
</evidence>
<dbReference type="InterPro" id="IPR036881">
    <property type="entry name" value="Glyco_hydro_3_C_sf"/>
</dbReference>
<dbReference type="PANTHER" id="PTHR30620:SF16">
    <property type="entry name" value="LYSOSOMAL BETA GLUCOSIDASE"/>
    <property type="match status" value="1"/>
</dbReference>
<dbReference type="SUPFAM" id="SSF51445">
    <property type="entry name" value="(Trans)glycosidases"/>
    <property type="match status" value="1"/>
</dbReference>
<gene>
    <name evidence="9" type="ORF">I595_2246</name>
</gene>
<dbReference type="SUPFAM" id="SSF52279">
    <property type="entry name" value="Beta-D-glucan exohydrolase, C-terminal domain"/>
    <property type="match status" value="1"/>
</dbReference>
<dbReference type="InterPro" id="IPR001764">
    <property type="entry name" value="Glyco_hydro_3_N"/>
</dbReference>
<name>A0A0P7AV63_9FLAO</name>
<dbReference type="Pfam" id="PF01915">
    <property type="entry name" value="Glyco_hydro_3_C"/>
    <property type="match status" value="1"/>
</dbReference>
<dbReference type="EMBL" id="LDJX01000004">
    <property type="protein sequence ID" value="KPM31751.1"/>
    <property type="molecule type" value="Genomic_DNA"/>
</dbReference>
<dbReference type="NCBIfam" id="NF011678">
    <property type="entry name" value="PRK15098.1"/>
    <property type="match status" value="1"/>
</dbReference>
<evidence type="ECO:0000256" key="5">
    <source>
        <dbReference type="ARBA" id="ARBA00022801"/>
    </source>
</evidence>
<evidence type="ECO:0000256" key="1">
    <source>
        <dbReference type="ARBA" id="ARBA00000448"/>
    </source>
</evidence>
<dbReference type="FunFam" id="2.60.40.10:FF:000495">
    <property type="entry name" value="Periplasmic beta-glucosidase"/>
    <property type="match status" value="1"/>
</dbReference>
<dbReference type="Pfam" id="PF00933">
    <property type="entry name" value="Glyco_hydro_3"/>
    <property type="match status" value="1"/>
</dbReference>
<dbReference type="InterPro" id="IPR051915">
    <property type="entry name" value="Cellulose_Degrad_GH3"/>
</dbReference>
<dbReference type="AlphaFoldDB" id="A0A0P7AV63"/>
<dbReference type="EC" id="3.2.1.21" evidence="3"/>
<dbReference type="GO" id="GO:0008422">
    <property type="term" value="F:beta-glucosidase activity"/>
    <property type="evidence" value="ECO:0007669"/>
    <property type="project" value="UniProtKB-EC"/>
</dbReference>
<dbReference type="InterPro" id="IPR013783">
    <property type="entry name" value="Ig-like_fold"/>
</dbReference>
<dbReference type="PROSITE" id="PS00775">
    <property type="entry name" value="GLYCOSYL_HYDROL_F3"/>
    <property type="match status" value="1"/>
</dbReference>
<dbReference type="PATRIC" id="fig|1300341.3.peg.2418"/>
<proteinExistence type="inferred from homology"/>
<keyword evidence="6 7" id="KW-0326">Glycosidase</keyword>
<evidence type="ECO:0000313" key="9">
    <source>
        <dbReference type="EMBL" id="KPM31751.1"/>
    </source>
</evidence>
<dbReference type="STRING" id="1300341.I595_2246"/>
<evidence type="ECO:0000256" key="6">
    <source>
        <dbReference type="ARBA" id="ARBA00023295"/>
    </source>
</evidence>
<protein>
    <recommendedName>
        <fullName evidence="3">beta-glucosidase</fullName>
        <ecNumber evidence="3">3.2.1.21</ecNumber>
    </recommendedName>
</protein>
<evidence type="ECO:0000259" key="8">
    <source>
        <dbReference type="SMART" id="SM01217"/>
    </source>
</evidence>
<reference evidence="9 10" key="1">
    <citation type="submission" date="2015-09" db="EMBL/GenBank/DDBJ databases">
        <title>Genome sequence of the marine flavobacterium Croceitalea dokdonensis DOKDO 023 that contains proton- and sodium-pumping rhodopsins.</title>
        <authorList>
            <person name="Kwon S.-K."/>
            <person name="Lee H.K."/>
            <person name="Kwak M.-J."/>
            <person name="Kim J.F."/>
        </authorList>
    </citation>
    <scope>NUCLEOTIDE SEQUENCE [LARGE SCALE GENOMIC DNA]</scope>
    <source>
        <strain evidence="9 10">DOKDO 023</strain>
    </source>
</reference>
<keyword evidence="10" id="KW-1185">Reference proteome</keyword>
<dbReference type="InterPro" id="IPR036962">
    <property type="entry name" value="Glyco_hydro_3_N_sf"/>
</dbReference>
<dbReference type="Gene3D" id="3.40.50.1700">
    <property type="entry name" value="Glycoside hydrolase family 3 C-terminal domain"/>
    <property type="match status" value="1"/>
</dbReference>
<dbReference type="Pfam" id="PF14310">
    <property type="entry name" value="Fn3-like"/>
    <property type="match status" value="1"/>
</dbReference>
<evidence type="ECO:0000313" key="10">
    <source>
        <dbReference type="Proteomes" id="UP000050280"/>
    </source>
</evidence>
<accession>A0A0P7AV63</accession>
<keyword evidence="5 7" id="KW-0378">Hydrolase</keyword>
<dbReference type="InterPro" id="IPR026891">
    <property type="entry name" value="Fn3-like"/>
</dbReference>
<dbReference type="Gene3D" id="2.60.40.10">
    <property type="entry name" value="Immunoglobulins"/>
    <property type="match status" value="1"/>
</dbReference>
<comment type="similarity">
    <text evidence="2 7">Belongs to the glycosyl hydrolase 3 family.</text>
</comment>
<dbReference type="GO" id="GO:0009251">
    <property type="term" value="P:glucan catabolic process"/>
    <property type="evidence" value="ECO:0007669"/>
    <property type="project" value="TreeGrafter"/>
</dbReference>
<evidence type="ECO:0000256" key="2">
    <source>
        <dbReference type="ARBA" id="ARBA00005336"/>
    </source>
</evidence>
<dbReference type="PANTHER" id="PTHR30620">
    <property type="entry name" value="PERIPLASMIC BETA-GLUCOSIDASE-RELATED"/>
    <property type="match status" value="1"/>
</dbReference>
<evidence type="ECO:0000256" key="4">
    <source>
        <dbReference type="ARBA" id="ARBA00022729"/>
    </source>
</evidence>
<feature type="domain" description="Fibronectin type III-like" evidence="8">
    <location>
        <begin position="649"/>
        <end position="718"/>
    </location>
</feature>
<comment type="catalytic activity">
    <reaction evidence="1">
        <text>Hydrolysis of terminal, non-reducing beta-D-glucosyl residues with release of beta-D-glucose.</text>
        <dbReference type="EC" id="3.2.1.21"/>
    </reaction>
</comment>
<dbReference type="SMART" id="SM01217">
    <property type="entry name" value="Fn3_like"/>
    <property type="match status" value="1"/>
</dbReference>
<dbReference type="InterPro" id="IPR017853">
    <property type="entry name" value="GH"/>
</dbReference>
<dbReference type="PRINTS" id="PR00133">
    <property type="entry name" value="GLHYDRLASE3"/>
</dbReference>
<dbReference type="FunFam" id="3.20.20.300:FF:000005">
    <property type="entry name" value="Periplasmic beta-glucosidase"/>
    <property type="match status" value="1"/>
</dbReference>
<dbReference type="Gene3D" id="3.20.20.300">
    <property type="entry name" value="Glycoside hydrolase, family 3, N-terminal domain"/>
    <property type="match status" value="1"/>
</dbReference>
<evidence type="ECO:0000256" key="3">
    <source>
        <dbReference type="ARBA" id="ARBA00012744"/>
    </source>
</evidence>
<dbReference type="Proteomes" id="UP000050280">
    <property type="component" value="Unassembled WGS sequence"/>
</dbReference>